<dbReference type="OrthoDB" id="2356897at2"/>
<feature type="transmembrane region" description="Helical" evidence="2">
    <location>
        <begin position="12"/>
        <end position="33"/>
    </location>
</feature>
<evidence type="ECO:0000256" key="1">
    <source>
        <dbReference type="PROSITE-ProRule" id="PRU01122"/>
    </source>
</evidence>
<dbReference type="EC" id="3.4.21.53" evidence="1"/>
<reference evidence="5" key="1">
    <citation type="submission" date="2016-10" db="EMBL/GenBank/DDBJ databases">
        <authorList>
            <person name="Varghese N."/>
            <person name="Submissions S."/>
        </authorList>
    </citation>
    <scope>NUCLEOTIDE SEQUENCE [LARGE SCALE GENOMIC DNA]</scope>
    <source>
        <strain evidence="5">DSM 20403</strain>
    </source>
</reference>
<dbReference type="GO" id="GO:0005524">
    <property type="term" value="F:ATP binding"/>
    <property type="evidence" value="ECO:0007669"/>
    <property type="project" value="InterPro"/>
</dbReference>
<dbReference type="InterPro" id="IPR008269">
    <property type="entry name" value="Lon_proteolytic"/>
</dbReference>
<dbReference type="Gene3D" id="3.30.230.10">
    <property type="match status" value="1"/>
</dbReference>
<accession>A0A1I2SN66</accession>
<feature type="active site" evidence="1">
    <location>
        <position position="237"/>
    </location>
</feature>
<dbReference type="EMBL" id="FOPI01000034">
    <property type="protein sequence ID" value="SFG54210.1"/>
    <property type="molecule type" value="Genomic_DNA"/>
</dbReference>
<dbReference type="GO" id="GO:0004176">
    <property type="term" value="F:ATP-dependent peptidase activity"/>
    <property type="evidence" value="ECO:0007669"/>
    <property type="project" value="UniProtKB-UniRule"/>
</dbReference>
<dbReference type="SUPFAM" id="SSF50156">
    <property type="entry name" value="PDZ domain-like"/>
    <property type="match status" value="1"/>
</dbReference>
<dbReference type="PROSITE" id="PS51786">
    <property type="entry name" value="LON_PROTEOLYTIC"/>
    <property type="match status" value="1"/>
</dbReference>
<dbReference type="AlphaFoldDB" id="A0A1I2SN66"/>
<dbReference type="InterPro" id="IPR014721">
    <property type="entry name" value="Ribsml_uS5_D2-typ_fold_subgr"/>
</dbReference>
<evidence type="ECO:0000256" key="2">
    <source>
        <dbReference type="SAM" id="Phobius"/>
    </source>
</evidence>
<keyword evidence="1" id="KW-0720">Serine protease</keyword>
<evidence type="ECO:0000313" key="5">
    <source>
        <dbReference type="Proteomes" id="UP000182635"/>
    </source>
</evidence>
<evidence type="ECO:0000313" key="4">
    <source>
        <dbReference type="EMBL" id="SFG54210.1"/>
    </source>
</evidence>
<dbReference type="InterPro" id="IPR001478">
    <property type="entry name" value="PDZ"/>
</dbReference>
<dbReference type="GO" id="GO:0006508">
    <property type="term" value="P:proteolysis"/>
    <property type="evidence" value="ECO:0007669"/>
    <property type="project" value="UniProtKB-KW"/>
</dbReference>
<dbReference type="Pfam" id="PF13180">
    <property type="entry name" value="PDZ_2"/>
    <property type="match status" value="1"/>
</dbReference>
<dbReference type="GO" id="GO:0004252">
    <property type="term" value="F:serine-type endopeptidase activity"/>
    <property type="evidence" value="ECO:0007669"/>
    <property type="project" value="UniProtKB-UniRule"/>
</dbReference>
<evidence type="ECO:0000259" key="3">
    <source>
        <dbReference type="PROSITE" id="PS51786"/>
    </source>
</evidence>
<name>A0A1I2SN66_9LACO</name>
<dbReference type="RefSeq" id="WP_046922244.1">
    <property type="nucleotide sequence ID" value="NZ_AYYL01000032.1"/>
</dbReference>
<dbReference type="SUPFAM" id="SSF54211">
    <property type="entry name" value="Ribosomal protein S5 domain 2-like"/>
    <property type="match status" value="1"/>
</dbReference>
<dbReference type="GO" id="GO:0030163">
    <property type="term" value="P:protein catabolic process"/>
    <property type="evidence" value="ECO:0007669"/>
    <property type="project" value="InterPro"/>
</dbReference>
<comment type="similarity">
    <text evidence="1">Belongs to the peptidase S16 family.</text>
</comment>
<feature type="active site" evidence="1">
    <location>
        <position position="282"/>
    </location>
</feature>
<keyword evidence="1" id="KW-0378">Hydrolase</keyword>
<gene>
    <name evidence="4" type="ORF">SAMN02910432_01767</name>
</gene>
<sequence length="351" mass="38686">MAKNKKIRTKIMLIFAAIVLLQAFLFMPVPYYLEMPGSAESISDYIKIDGKKDKQKGKYMLVYVSICQASPASFLASFFMPFTDRLSKSELLGDSNAKEYDMVQQYYMDDAVNEAQYVALKKAGKQVSRKYVGMYVMSVAKNSNFKNKLQIGDVVTAIDGKHYNSSQEFIKLISKYRSGKEITVTYLHNGKPKQAKGQTIMLDSVHRAGIGITLADRTEVSSPIKVSADMEGIGGPSAGLMMTLAIYQQVTGLNLRQGQKIAGTGTMNSDGSVGDIGGIDKKVVSSSKAGAKIFFAPNNPVSKAEKEYDKNAKTNYQEAVSAAKKIKTKMKIVPVRTFDDAVRYLEKNKIN</sequence>
<keyword evidence="2" id="KW-1133">Transmembrane helix</keyword>
<keyword evidence="2" id="KW-0812">Transmembrane</keyword>
<dbReference type="Pfam" id="PF05362">
    <property type="entry name" value="Lon_C"/>
    <property type="match status" value="1"/>
</dbReference>
<keyword evidence="2" id="KW-0472">Membrane</keyword>
<dbReference type="PANTHER" id="PTHR10046">
    <property type="entry name" value="ATP DEPENDENT LON PROTEASE FAMILY MEMBER"/>
    <property type="match status" value="1"/>
</dbReference>
<comment type="catalytic activity">
    <reaction evidence="1">
        <text>Hydrolysis of proteins in presence of ATP.</text>
        <dbReference type="EC" id="3.4.21.53"/>
    </reaction>
</comment>
<feature type="domain" description="Lon proteolytic" evidence="3">
    <location>
        <begin position="231"/>
        <end position="348"/>
    </location>
</feature>
<protein>
    <recommendedName>
        <fullName evidence="1">endopeptidase La</fullName>
        <ecNumber evidence="1">3.4.21.53</ecNumber>
    </recommendedName>
</protein>
<dbReference type="InterPro" id="IPR027065">
    <property type="entry name" value="Lon_Prtase"/>
</dbReference>
<dbReference type="InterPro" id="IPR020568">
    <property type="entry name" value="Ribosomal_Su5_D2-typ_SF"/>
</dbReference>
<keyword evidence="1" id="KW-0645">Protease</keyword>
<dbReference type="Proteomes" id="UP000182635">
    <property type="component" value="Unassembled WGS sequence"/>
</dbReference>
<dbReference type="InterPro" id="IPR036034">
    <property type="entry name" value="PDZ_sf"/>
</dbReference>
<organism evidence="4 5">
    <name type="scientific">Ligilactobacillus ruminis DSM 20403 = NBRC 102161</name>
    <dbReference type="NCBI Taxonomy" id="1423798"/>
    <lineage>
        <taxon>Bacteria</taxon>
        <taxon>Bacillati</taxon>
        <taxon>Bacillota</taxon>
        <taxon>Bacilli</taxon>
        <taxon>Lactobacillales</taxon>
        <taxon>Lactobacillaceae</taxon>
        <taxon>Ligilactobacillus</taxon>
    </lineage>
</organism>
<proteinExistence type="inferred from homology"/>
<dbReference type="NCBIfam" id="NF041438">
    <property type="entry name" value="SepM_fam_S16"/>
    <property type="match status" value="1"/>
</dbReference>